<name>A0A3D8QP28_9HELO</name>
<dbReference type="EMBL" id="PDLM01000013">
    <property type="protein sequence ID" value="RDW63586.1"/>
    <property type="molecule type" value="Genomic_DNA"/>
</dbReference>
<keyword evidence="1" id="KW-1133">Transmembrane helix</keyword>
<dbReference type="AlphaFoldDB" id="A0A3D8QP28"/>
<evidence type="ECO:0000256" key="1">
    <source>
        <dbReference type="SAM" id="Phobius"/>
    </source>
</evidence>
<evidence type="ECO:0000313" key="2">
    <source>
        <dbReference type="EMBL" id="RDW63586.1"/>
    </source>
</evidence>
<protein>
    <submittedName>
        <fullName evidence="2">Uncharacterized protein</fullName>
    </submittedName>
</protein>
<feature type="transmembrane region" description="Helical" evidence="1">
    <location>
        <begin position="15"/>
        <end position="36"/>
    </location>
</feature>
<comment type="caution">
    <text evidence="2">The sequence shown here is derived from an EMBL/GenBank/DDBJ whole genome shotgun (WGS) entry which is preliminary data.</text>
</comment>
<keyword evidence="1" id="KW-0812">Transmembrane</keyword>
<organism evidence="2 3">
    <name type="scientific">Coleophoma cylindrospora</name>
    <dbReference type="NCBI Taxonomy" id="1849047"/>
    <lineage>
        <taxon>Eukaryota</taxon>
        <taxon>Fungi</taxon>
        <taxon>Dikarya</taxon>
        <taxon>Ascomycota</taxon>
        <taxon>Pezizomycotina</taxon>
        <taxon>Leotiomycetes</taxon>
        <taxon>Helotiales</taxon>
        <taxon>Dermateaceae</taxon>
        <taxon>Coleophoma</taxon>
    </lineage>
</organism>
<feature type="transmembrane region" description="Helical" evidence="1">
    <location>
        <begin position="353"/>
        <end position="376"/>
    </location>
</feature>
<dbReference type="Proteomes" id="UP000256645">
    <property type="component" value="Unassembled WGS sequence"/>
</dbReference>
<proteinExistence type="predicted"/>
<gene>
    <name evidence="2" type="ORF">BP6252_11131</name>
</gene>
<accession>A0A3D8QP28</accession>
<evidence type="ECO:0000313" key="3">
    <source>
        <dbReference type="Proteomes" id="UP000256645"/>
    </source>
</evidence>
<reference evidence="2 3" key="1">
    <citation type="journal article" date="2018" name="IMA Fungus">
        <title>IMA Genome-F 9: Draft genome sequence of Annulohypoxylon stygium, Aspergillus mulundensis, Berkeleyomyces basicola (syn. Thielaviopsis basicola), Ceratocystis smalleyi, two Cercospora beticola strains, Coleophoma cylindrospora, Fusarium fracticaudum, Phialophora cf. hyalina, and Morchella septimelata.</title>
        <authorList>
            <person name="Wingfield B.D."/>
            <person name="Bills G.F."/>
            <person name="Dong Y."/>
            <person name="Huang W."/>
            <person name="Nel W.J."/>
            <person name="Swalarsk-Parry B.S."/>
            <person name="Vaghefi N."/>
            <person name="Wilken P.M."/>
            <person name="An Z."/>
            <person name="de Beer Z.W."/>
            <person name="De Vos L."/>
            <person name="Chen L."/>
            <person name="Duong T.A."/>
            <person name="Gao Y."/>
            <person name="Hammerbacher A."/>
            <person name="Kikkert J.R."/>
            <person name="Li Y."/>
            <person name="Li H."/>
            <person name="Li K."/>
            <person name="Li Q."/>
            <person name="Liu X."/>
            <person name="Ma X."/>
            <person name="Naidoo K."/>
            <person name="Pethybridge S.J."/>
            <person name="Sun J."/>
            <person name="Steenkamp E.T."/>
            <person name="van der Nest M.A."/>
            <person name="van Wyk S."/>
            <person name="Wingfield M.J."/>
            <person name="Xiong C."/>
            <person name="Yue Q."/>
            <person name="Zhang X."/>
        </authorList>
    </citation>
    <scope>NUCLEOTIDE SEQUENCE [LARGE SCALE GENOMIC DNA]</scope>
    <source>
        <strain evidence="2 3">BP6252</strain>
    </source>
</reference>
<sequence length="462" mass="49889">MIIESLSAGRVRLALRLYFLIAIALSTWLAEGFLLIRAKLQLIRTHTAPIHNVLGWTQGYGLLKIPLSLGRLPAGKLGYMAMLVVFLLSQLSDLITTTLVKQTPIHSRCAFGTGLVVNTTGPELFVAPPVNGIPYIVAHNSQYFSLNNTCDIGIYAKVNTETNFCPTAEDILGTWNCSRGAETTYPAGTSIDSIIKSLQSQKLLSSNVSHEFSSASNSSYDHLVMWSSSAKSDTAGTPWSVLAAVQANSGPFDDITILPLSCSLAAPPVQNVVNAMASLKALSLWKLTFQGLMFYGTGTPLVADPEQQLAILLNTMIMVQGGSNALLSTPAPDADQDQGCVVMATEVPRAVEVLVMITAVLLVTLLMLWLIFASVLSMQHKEGRKMAENLPKDVLGWVAMAATEHQLSINPQYSGQIKQRALRTWILGTEEGAAQRLRIMARVAKVDSSNGLLEFQETATAK</sequence>
<keyword evidence="1" id="KW-0472">Membrane</keyword>
<dbReference type="OrthoDB" id="5399485at2759"/>
<keyword evidence="3" id="KW-1185">Reference proteome</keyword>